<organism evidence="2">
    <name type="scientific">Alexandrium catenella</name>
    <name type="common">Red tide dinoflagellate</name>
    <name type="synonym">Gonyaulax catenella</name>
    <dbReference type="NCBI Taxonomy" id="2925"/>
    <lineage>
        <taxon>Eukaryota</taxon>
        <taxon>Sar</taxon>
        <taxon>Alveolata</taxon>
        <taxon>Dinophyceae</taxon>
        <taxon>Gonyaulacales</taxon>
        <taxon>Pyrocystaceae</taxon>
        <taxon>Alexandrium</taxon>
    </lineage>
</organism>
<evidence type="ECO:0000313" key="2">
    <source>
        <dbReference type="EMBL" id="CAD9127466.1"/>
    </source>
</evidence>
<evidence type="ECO:0000256" key="1">
    <source>
        <dbReference type="SAM" id="MobiDB-lite"/>
    </source>
</evidence>
<name>A0A7S1QC43_ALECA</name>
<feature type="region of interest" description="Disordered" evidence="1">
    <location>
        <begin position="64"/>
        <end position="88"/>
    </location>
</feature>
<dbReference type="AlphaFoldDB" id="A0A7S1QC43"/>
<protein>
    <submittedName>
        <fullName evidence="2">Uncharacterized protein</fullName>
    </submittedName>
</protein>
<accession>A0A7S1QC43</accession>
<proteinExistence type="predicted"/>
<reference evidence="2" key="1">
    <citation type="submission" date="2021-01" db="EMBL/GenBank/DDBJ databases">
        <authorList>
            <person name="Corre E."/>
            <person name="Pelletier E."/>
            <person name="Niang G."/>
            <person name="Scheremetjew M."/>
            <person name="Finn R."/>
            <person name="Kale V."/>
            <person name="Holt S."/>
            <person name="Cochrane G."/>
            <person name="Meng A."/>
            <person name="Brown T."/>
            <person name="Cohen L."/>
        </authorList>
    </citation>
    <scope>NUCLEOTIDE SEQUENCE</scope>
    <source>
        <strain evidence="2">OF101</strain>
    </source>
</reference>
<dbReference type="EMBL" id="HBGE01033797">
    <property type="protein sequence ID" value="CAD9127466.1"/>
    <property type="molecule type" value="Transcribed_RNA"/>
</dbReference>
<sequence>MAPSSPLGCWPEGGAVPLPAARSLLPMSGGMGSAASVKPEAQVVKHHYEFERDKDRDRIHFGAEAYRHPAPMPKNHAGRSKSEGATAKARCDREYAKNYAVCKRYPPRMKLDCEHDCHRKRRTCYWNERPMTKRIREEFHEFLKIGKHRSRSGNYR</sequence>
<gene>
    <name evidence="2" type="ORF">ACAT0790_LOCUS20446</name>
</gene>